<evidence type="ECO:0000313" key="2">
    <source>
        <dbReference type="EMBL" id="MFD2756176.1"/>
    </source>
</evidence>
<keyword evidence="2" id="KW-0255">Endonuclease</keyword>
<dbReference type="Pfam" id="PF00149">
    <property type="entry name" value="Metallophos"/>
    <property type="match status" value="1"/>
</dbReference>
<dbReference type="PANTHER" id="PTHR39323:SF1">
    <property type="entry name" value="BLR1149 PROTEIN"/>
    <property type="match status" value="1"/>
</dbReference>
<dbReference type="GO" id="GO:0004519">
    <property type="term" value="F:endonuclease activity"/>
    <property type="evidence" value="ECO:0007669"/>
    <property type="project" value="UniProtKB-KW"/>
</dbReference>
<dbReference type="InterPro" id="IPR004843">
    <property type="entry name" value="Calcineurin-like_PHP"/>
</dbReference>
<name>A0ABW5URB2_9BURK</name>
<dbReference type="GO" id="GO:0016787">
    <property type="term" value="F:hydrolase activity"/>
    <property type="evidence" value="ECO:0007669"/>
    <property type="project" value="UniProtKB-KW"/>
</dbReference>
<dbReference type="EMBL" id="JBHUMV010000009">
    <property type="protein sequence ID" value="MFD2756176.1"/>
    <property type="molecule type" value="Genomic_DNA"/>
</dbReference>
<dbReference type="RefSeq" id="WP_169798070.1">
    <property type="nucleotide sequence ID" value="NZ_BCNT01000020.1"/>
</dbReference>
<reference evidence="3" key="1">
    <citation type="journal article" date="2019" name="Int. J. Syst. Evol. Microbiol.">
        <title>The Global Catalogue of Microorganisms (GCM) 10K type strain sequencing project: providing services to taxonomists for standard genome sequencing and annotation.</title>
        <authorList>
            <consortium name="The Broad Institute Genomics Platform"/>
            <consortium name="The Broad Institute Genome Sequencing Center for Infectious Disease"/>
            <person name="Wu L."/>
            <person name="Ma J."/>
        </authorList>
    </citation>
    <scope>NUCLEOTIDE SEQUENCE [LARGE SCALE GENOMIC DNA]</scope>
    <source>
        <strain evidence="3">TISTR 1906</strain>
    </source>
</reference>
<gene>
    <name evidence="2" type="primary">pdeM</name>
    <name evidence="2" type="ORF">ACFSW6_19060</name>
</gene>
<proteinExistence type="predicted"/>
<dbReference type="EC" id="3.1.-.-" evidence="2"/>
<keyword evidence="2" id="KW-0378">Hydrolase</keyword>
<evidence type="ECO:0000259" key="1">
    <source>
        <dbReference type="Pfam" id="PF00149"/>
    </source>
</evidence>
<dbReference type="InterPro" id="IPR029052">
    <property type="entry name" value="Metallo-depent_PP-like"/>
</dbReference>
<feature type="domain" description="Calcineurin-like phosphoesterase" evidence="1">
    <location>
        <begin position="44"/>
        <end position="132"/>
    </location>
</feature>
<dbReference type="InterPro" id="IPR026336">
    <property type="entry name" value="PdeM-like"/>
</dbReference>
<organism evidence="2 3">
    <name type="scientific">Comamonas terrae</name>
    <dbReference type="NCBI Taxonomy" id="673548"/>
    <lineage>
        <taxon>Bacteria</taxon>
        <taxon>Pseudomonadati</taxon>
        <taxon>Pseudomonadota</taxon>
        <taxon>Betaproteobacteria</taxon>
        <taxon>Burkholderiales</taxon>
        <taxon>Comamonadaceae</taxon>
        <taxon>Comamonas</taxon>
    </lineage>
</organism>
<dbReference type="GO" id="GO:0016874">
    <property type="term" value="F:ligase activity"/>
    <property type="evidence" value="ECO:0007669"/>
    <property type="project" value="UniProtKB-KW"/>
</dbReference>
<dbReference type="SUPFAM" id="SSF56300">
    <property type="entry name" value="Metallo-dependent phosphatases"/>
    <property type="match status" value="1"/>
</dbReference>
<keyword evidence="2" id="KW-0540">Nuclease</keyword>
<accession>A0ABW5URB2</accession>
<protein>
    <submittedName>
        <fullName evidence="2">Ligase-associated DNA damage response endonuclease PdeM</fullName>
        <ecNumber evidence="2">3.1.-.-</ecNumber>
    </submittedName>
</protein>
<evidence type="ECO:0000313" key="3">
    <source>
        <dbReference type="Proteomes" id="UP001597463"/>
    </source>
</evidence>
<dbReference type="Gene3D" id="3.60.21.10">
    <property type="match status" value="1"/>
</dbReference>
<dbReference type="Proteomes" id="UP001597463">
    <property type="component" value="Unassembled WGS sequence"/>
</dbReference>
<keyword evidence="3" id="KW-1185">Reference proteome</keyword>
<dbReference type="PANTHER" id="PTHR39323">
    <property type="entry name" value="BLR1149 PROTEIN"/>
    <property type="match status" value="1"/>
</dbReference>
<sequence length="231" mass="26274">MPFPDIYPADPPLAPPAAPVAADIAGIRLLILAERALFWPDESLLVIADLHLGKSDIFRRHGIAVPHAVQRQDLQRLHRILRQWRPRELVILGDFVHGRYLGEETLELWQALRHANATTRFILTRGNHDAHLKSEALLLDAVHERLQRQQVLLTHEPVIQQAPDFRLNIHGHIHPALRVAQLGRKLPCLAYAPPYLNLPAFSEFTGSGPFYREPRHAWLFPDSESPPIALF</sequence>
<dbReference type="NCBIfam" id="TIGR04123">
    <property type="entry name" value="P_estr_lig_assc"/>
    <property type="match status" value="1"/>
</dbReference>
<keyword evidence="2" id="KW-0436">Ligase</keyword>
<comment type="caution">
    <text evidence="2">The sequence shown here is derived from an EMBL/GenBank/DDBJ whole genome shotgun (WGS) entry which is preliminary data.</text>
</comment>